<evidence type="ECO:0000313" key="2">
    <source>
        <dbReference type="Proteomes" id="UP000059113"/>
    </source>
</evidence>
<organism evidence="1 2">
    <name type="scientific">Aurantiacibacter atlanticus</name>
    <dbReference type="NCBI Taxonomy" id="1648404"/>
    <lineage>
        <taxon>Bacteria</taxon>
        <taxon>Pseudomonadati</taxon>
        <taxon>Pseudomonadota</taxon>
        <taxon>Alphaproteobacteria</taxon>
        <taxon>Sphingomonadales</taxon>
        <taxon>Erythrobacteraceae</taxon>
        <taxon>Aurantiacibacter</taxon>
    </lineage>
</organism>
<dbReference type="AlphaFoldDB" id="A0A160HUI0"/>
<evidence type="ECO:0000313" key="1">
    <source>
        <dbReference type="EMBL" id="ANC50625.1"/>
    </source>
</evidence>
<proteinExistence type="predicted"/>
<dbReference type="Proteomes" id="UP000059113">
    <property type="component" value="Plasmid"/>
</dbReference>
<protein>
    <submittedName>
        <fullName evidence="1">Uncharacterized protein</fullName>
    </submittedName>
</protein>
<keyword evidence="2" id="KW-1185">Reference proteome</keyword>
<name>A0A160HUI0_9SPHN</name>
<geneLocation type="plasmid" evidence="2"/>
<dbReference type="EMBL" id="CP015441">
    <property type="protein sequence ID" value="ANC50625.1"/>
    <property type="molecule type" value="Genomic_DNA"/>
</dbReference>
<sequence>MRRRKVDGARTRGPHAMRYGDFDFALIQTAADGADKRTDLRAARPILR</sequence>
<dbReference type="KEGG" id="ery:CP97_14935"/>
<reference evidence="1 2" key="1">
    <citation type="submission" date="2016-04" db="EMBL/GenBank/DDBJ databases">
        <title>The complete genome sequence of Erythrobacter atlanticus s21-N3.</title>
        <authorList>
            <person name="Wang W."/>
            <person name="Wang L."/>
            <person name="Zhuang L."/>
            <person name="Shao Z."/>
        </authorList>
    </citation>
    <scope>NUCLEOTIDE SEQUENCE [LARGE SCALE GENOMIC DNA]</scope>
    <source>
        <strain evidence="2">s21-N3</strain>
        <plasmid evidence="2">Plasmid</plasmid>
    </source>
</reference>
<gene>
    <name evidence="1" type="ORF">CP97_14935</name>
</gene>
<accession>A0A160HUI0</accession>
<keyword evidence="1" id="KW-0614">Plasmid</keyword>